<dbReference type="OrthoDB" id="964423at2"/>
<keyword evidence="3" id="KW-1185">Reference proteome</keyword>
<dbReference type="Pfam" id="PF02371">
    <property type="entry name" value="Transposase_20"/>
    <property type="match status" value="1"/>
</dbReference>
<dbReference type="InterPro" id="IPR003346">
    <property type="entry name" value="Transposase_20"/>
</dbReference>
<dbReference type="InterPro" id="IPR047650">
    <property type="entry name" value="Transpos_IS110"/>
</dbReference>
<organism evidence="2 3">
    <name type="scientific">Pedobacter suwonensis</name>
    <dbReference type="NCBI Taxonomy" id="332999"/>
    <lineage>
        <taxon>Bacteria</taxon>
        <taxon>Pseudomonadati</taxon>
        <taxon>Bacteroidota</taxon>
        <taxon>Sphingobacteriia</taxon>
        <taxon>Sphingobacteriales</taxon>
        <taxon>Sphingobacteriaceae</taxon>
        <taxon>Pedobacter</taxon>
    </lineage>
</organism>
<dbReference type="GO" id="GO:0004803">
    <property type="term" value="F:transposase activity"/>
    <property type="evidence" value="ECO:0007669"/>
    <property type="project" value="InterPro"/>
</dbReference>
<dbReference type="GO" id="GO:0006313">
    <property type="term" value="P:DNA transposition"/>
    <property type="evidence" value="ECO:0007669"/>
    <property type="project" value="InterPro"/>
</dbReference>
<feature type="non-terminal residue" evidence="2">
    <location>
        <position position="1"/>
    </location>
</feature>
<gene>
    <name evidence="2" type="ORF">SAMN04488511_1221</name>
</gene>
<dbReference type="AlphaFoldDB" id="A0A1I0U5Q1"/>
<proteinExistence type="predicted"/>
<evidence type="ECO:0000313" key="3">
    <source>
        <dbReference type="Proteomes" id="UP000198836"/>
    </source>
</evidence>
<reference evidence="3" key="1">
    <citation type="submission" date="2016-10" db="EMBL/GenBank/DDBJ databases">
        <authorList>
            <person name="Varghese N."/>
            <person name="Submissions S."/>
        </authorList>
    </citation>
    <scope>NUCLEOTIDE SEQUENCE [LARGE SCALE GENOMIC DNA]</scope>
    <source>
        <strain evidence="3">DSM 18130</strain>
    </source>
</reference>
<feature type="domain" description="Transposase IS116/IS110/IS902 C-terminal" evidence="1">
    <location>
        <begin position="1"/>
        <end position="69"/>
    </location>
</feature>
<dbReference type="RefSeq" id="WP_139222326.1">
    <property type="nucleotide sequence ID" value="NZ_FOJM01000022.1"/>
</dbReference>
<accession>A0A1I0U5Q1</accession>
<dbReference type="EMBL" id="FOJM01000022">
    <property type="protein sequence ID" value="SFA59368.1"/>
    <property type="molecule type" value="Genomic_DNA"/>
</dbReference>
<sequence length="74" mass="8468">AAVLIVEIGDISRFKKFDRLNSFVGLCPMEHSTGENDRKGSITTRQHRRLRYMLVEAAWVAVRTDPALTLCYSR</sequence>
<dbReference type="Proteomes" id="UP000198836">
    <property type="component" value="Unassembled WGS sequence"/>
</dbReference>
<dbReference type="PANTHER" id="PTHR33055">
    <property type="entry name" value="TRANSPOSASE FOR INSERTION SEQUENCE ELEMENT IS1111A"/>
    <property type="match status" value="1"/>
</dbReference>
<evidence type="ECO:0000259" key="1">
    <source>
        <dbReference type="Pfam" id="PF02371"/>
    </source>
</evidence>
<dbReference type="PANTHER" id="PTHR33055:SF13">
    <property type="entry name" value="TRANSPOSASE"/>
    <property type="match status" value="1"/>
</dbReference>
<name>A0A1I0U5Q1_9SPHI</name>
<evidence type="ECO:0000313" key="2">
    <source>
        <dbReference type="EMBL" id="SFA59368.1"/>
    </source>
</evidence>
<dbReference type="GO" id="GO:0003677">
    <property type="term" value="F:DNA binding"/>
    <property type="evidence" value="ECO:0007669"/>
    <property type="project" value="InterPro"/>
</dbReference>
<protein>
    <submittedName>
        <fullName evidence="2">Transposase IS116/IS110/IS902 family protein</fullName>
    </submittedName>
</protein>